<protein>
    <recommendedName>
        <fullName evidence="3">Polyphosphate kinase-2-related domain-containing protein</fullName>
    </recommendedName>
</protein>
<proteinExistence type="predicted"/>
<evidence type="ECO:0000256" key="2">
    <source>
        <dbReference type="ARBA" id="ARBA00022777"/>
    </source>
</evidence>
<dbReference type="PIRSF" id="PIRSF028756">
    <property type="entry name" value="PPK2_prd"/>
    <property type="match status" value="1"/>
</dbReference>
<keyword evidence="1" id="KW-0808">Transferase</keyword>
<keyword evidence="5" id="KW-1185">Reference proteome</keyword>
<evidence type="ECO:0000313" key="4">
    <source>
        <dbReference type="EMBL" id="PSB34435.1"/>
    </source>
</evidence>
<feature type="domain" description="Polyphosphate kinase-2-related" evidence="3">
    <location>
        <begin position="51"/>
        <end position="270"/>
    </location>
</feature>
<comment type="caution">
    <text evidence="4">The sequence shown here is derived from an EMBL/GenBank/DDBJ whole genome shotgun (WGS) entry which is preliminary data.</text>
</comment>
<dbReference type="PANTHER" id="PTHR34383">
    <property type="entry name" value="POLYPHOSPHATE:AMP PHOSPHOTRANSFERASE-RELATED"/>
    <property type="match status" value="1"/>
</dbReference>
<gene>
    <name evidence="4" type="ORF">C7B82_02955</name>
</gene>
<evidence type="ECO:0000313" key="5">
    <source>
        <dbReference type="Proteomes" id="UP000239576"/>
    </source>
</evidence>
<dbReference type="AlphaFoldDB" id="A0A2T1ENZ5"/>
<dbReference type="OrthoDB" id="9775224at2"/>
<dbReference type="Proteomes" id="UP000239576">
    <property type="component" value="Unassembled WGS sequence"/>
</dbReference>
<dbReference type="EMBL" id="PVWK01000014">
    <property type="protein sequence ID" value="PSB34435.1"/>
    <property type="molecule type" value="Genomic_DNA"/>
</dbReference>
<keyword evidence="2" id="KW-0418">Kinase</keyword>
<evidence type="ECO:0000256" key="1">
    <source>
        <dbReference type="ARBA" id="ARBA00022679"/>
    </source>
</evidence>
<reference evidence="5" key="1">
    <citation type="submission" date="2018-02" db="EMBL/GenBank/DDBJ databases">
        <authorList>
            <person name="Moore K."/>
            <person name="Momper L."/>
        </authorList>
    </citation>
    <scope>NUCLEOTIDE SEQUENCE [LARGE SCALE GENOMIC DNA]</scope>
    <source>
        <strain evidence="5">ULC18</strain>
    </source>
</reference>
<dbReference type="SUPFAM" id="SSF52540">
    <property type="entry name" value="P-loop containing nucleoside triphosphate hydrolases"/>
    <property type="match status" value="1"/>
</dbReference>
<evidence type="ECO:0000259" key="3">
    <source>
        <dbReference type="Pfam" id="PF03976"/>
    </source>
</evidence>
<reference evidence="4 5" key="2">
    <citation type="submission" date="2018-03" db="EMBL/GenBank/DDBJ databases">
        <title>The ancient ancestry and fast evolution of plastids.</title>
        <authorList>
            <person name="Moore K.R."/>
            <person name="Magnabosco C."/>
            <person name="Momper L."/>
            <person name="Gold D.A."/>
            <person name="Bosak T."/>
            <person name="Fournier G.P."/>
        </authorList>
    </citation>
    <scope>NUCLEOTIDE SEQUENCE [LARGE SCALE GENOMIC DNA]</scope>
    <source>
        <strain evidence="4 5">ULC18</strain>
    </source>
</reference>
<dbReference type="RefSeq" id="WP_106254809.1">
    <property type="nucleotide sequence ID" value="NZ_CAWNSW010000073.1"/>
</dbReference>
<dbReference type="InterPro" id="IPR016898">
    <property type="entry name" value="Polyphosphate_phosphotransfera"/>
</dbReference>
<dbReference type="Pfam" id="PF03976">
    <property type="entry name" value="PPK2"/>
    <property type="match status" value="1"/>
</dbReference>
<name>A0A2T1ENZ5_9CYAN</name>
<organism evidence="4 5">
    <name type="scientific">Stenomitos frigidus ULC18</name>
    <dbReference type="NCBI Taxonomy" id="2107698"/>
    <lineage>
        <taxon>Bacteria</taxon>
        <taxon>Bacillati</taxon>
        <taxon>Cyanobacteriota</taxon>
        <taxon>Cyanophyceae</taxon>
        <taxon>Leptolyngbyales</taxon>
        <taxon>Leptolyngbyaceae</taxon>
        <taxon>Stenomitos</taxon>
    </lineage>
</organism>
<dbReference type="InterPro" id="IPR022300">
    <property type="entry name" value="PPK2-rel_1"/>
</dbReference>
<dbReference type="InterPro" id="IPR022488">
    <property type="entry name" value="PPK2-related"/>
</dbReference>
<dbReference type="InterPro" id="IPR027417">
    <property type="entry name" value="P-loop_NTPase"/>
</dbReference>
<dbReference type="NCBIfam" id="TIGR03709">
    <property type="entry name" value="PPK2_rel_1"/>
    <property type="match status" value="1"/>
</dbReference>
<dbReference type="GO" id="GO:0008976">
    <property type="term" value="F:polyphosphate kinase activity"/>
    <property type="evidence" value="ECO:0007669"/>
    <property type="project" value="InterPro"/>
</dbReference>
<dbReference type="PANTHER" id="PTHR34383:SF3">
    <property type="entry name" value="POLYPHOSPHATE:AMP PHOSPHOTRANSFERASE"/>
    <property type="match status" value="1"/>
</dbReference>
<dbReference type="Gene3D" id="3.40.50.300">
    <property type="entry name" value="P-loop containing nucleotide triphosphate hydrolases"/>
    <property type="match status" value="1"/>
</dbReference>
<accession>A0A2T1ENZ5</accession>
<sequence>MDVKTFTDQLDPKAFMAKPGSKIKLKHFDPNYTAEIKHRADVKGVLQAGIEALATYQDILYAQDTYALLIIFQAMDAAGKDGTIKHVMSGLNPQGCQVFSFKAPSSEELDHDYLWRSFKALPERGRIGIFNRSYYEETLVVRVHPDLLEKQKLPQGTQNTNIWEQRFTEINHFEKYLVDNGIIVLKFFLNVSKEEQKQRFLDRINLPEKNWKFSENDVTEREFWDDYMQAYEAVFTHTSTEWAPWHIIPANNKWFTRLVVAYFIEQKLKALKLSYPKVTEEHQQQLLKAKKVLKNER</sequence>
<dbReference type="GO" id="GO:0006797">
    <property type="term" value="P:polyphosphate metabolic process"/>
    <property type="evidence" value="ECO:0007669"/>
    <property type="project" value="InterPro"/>
</dbReference>